<accession>A0A835JUS8</accession>
<gene>
    <name evidence="1" type="ORF">SADUNF_Sadunf10G0025700</name>
</gene>
<dbReference type="AlphaFoldDB" id="A0A835JUS8"/>
<sequence length="86" mass="9942">MRFEIWVPEKLCCLDKEISVSGLDARHFPAKFASYLQHISEKGHDQIQINTAENNCGGSYKLKDLRMETLATTLSHFHLWCHLPEL</sequence>
<protein>
    <submittedName>
        <fullName evidence="1">Uncharacterized protein</fullName>
    </submittedName>
</protein>
<comment type="caution">
    <text evidence="1">The sequence shown here is derived from an EMBL/GenBank/DDBJ whole genome shotgun (WGS) entry which is preliminary data.</text>
</comment>
<organism evidence="1 2">
    <name type="scientific">Salix dunnii</name>
    <dbReference type="NCBI Taxonomy" id="1413687"/>
    <lineage>
        <taxon>Eukaryota</taxon>
        <taxon>Viridiplantae</taxon>
        <taxon>Streptophyta</taxon>
        <taxon>Embryophyta</taxon>
        <taxon>Tracheophyta</taxon>
        <taxon>Spermatophyta</taxon>
        <taxon>Magnoliopsida</taxon>
        <taxon>eudicotyledons</taxon>
        <taxon>Gunneridae</taxon>
        <taxon>Pentapetalae</taxon>
        <taxon>rosids</taxon>
        <taxon>fabids</taxon>
        <taxon>Malpighiales</taxon>
        <taxon>Salicaceae</taxon>
        <taxon>Saliceae</taxon>
        <taxon>Salix</taxon>
    </lineage>
</organism>
<keyword evidence="2" id="KW-1185">Reference proteome</keyword>
<dbReference type="OrthoDB" id="187139at2759"/>
<evidence type="ECO:0000313" key="1">
    <source>
        <dbReference type="EMBL" id="KAF9673450.1"/>
    </source>
</evidence>
<reference evidence="1 2" key="1">
    <citation type="submission" date="2020-10" db="EMBL/GenBank/DDBJ databases">
        <title>Plant Genome Project.</title>
        <authorList>
            <person name="Zhang R.-G."/>
        </authorList>
    </citation>
    <scope>NUCLEOTIDE SEQUENCE [LARGE SCALE GENOMIC DNA]</scope>
    <source>
        <strain evidence="1">FAFU-HL-1</strain>
        <tissue evidence="1">Leaf</tissue>
    </source>
</reference>
<proteinExistence type="predicted"/>
<name>A0A835JUS8_9ROSI</name>
<evidence type="ECO:0000313" key="2">
    <source>
        <dbReference type="Proteomes" id="UP000657918"/>
    </source>
</evidence>
<dbReference type="Proteomes" id="UP000657918">
    <property type="component" value="Unassembled WGS sequence"/>
</dbReference>
<dbReference type="EMBL" id="JADGMS010000010">
    <property type="protein sequence ID" value="KAF9673450.1"/>
    <property type="molecule type" value="Genomic_DNA"/>
</dbReference>